<dbReference type="PIRSF" id="PIRSF036915">
    <property type="entry name" value="Trnald_Bac_Plnt"/>
    <property type="match status" value="1"/>
</dbReference>
<name>A0A0S4XPP1_9BACT</name>
<dbReference type="InterPro" id="IPR004732">
    <property type="entry name" value="Transaldolase_2"/>
</dbReference>
<evidence type="ECO:0000256" key="8">
    <source>
        <dbReference type="ARBA" id="ARBA00023126"/>
    </source>
</evidence>
<evidence type="ECO:0000256" key="1">
    <source>
        <dbReference type="ARBA" id="ARBA00003518"/>
    </source>
</evidence>
<dbReference type="EMBL" id="FAXN01000075">
    <property type="protein sequence ID" value="CUV66290.1"/>
    <property type="molecule type" value="Genomic_DNA"/>
</dbReference>
<evidence type="ECO:0000256" key="3">
    <source>
        <dbReference type="ARBA" id="ARBA00004857"/>
    </source>
</evidence>
<accession>A0A0S4XPP1</accession>
<evidence type="ECO:0000256" key="7">
    <source>
        <dbReference type="ARBA" id="ARBA00022679"/>
    </source>
</evidence>
<dbReference type="Pfam" id="PF00923">
    <property type="entry name" value="TAL_FSA"/>
    <property type="match status" value="1"/>
</dbReference>
<dbReference type="InterPro" id="IPR013785">
    <property type="entry name" value="Aldolase_TIM"/>
</dbReference>
<protein>
    <recommendedName>
        <fullName evidence="5 11">Transaldolase</fullName>
        <ecNumber evidence="5 11">2.2.1.2</ecNumber>
    </recommendedName>
</protein>
<organism evidence="12">
    <name type="scientific">Sulfurovum sp. enrichment culture clone C5</name>
    <dbReference type="NCBI Taxonomy" id="497650"/>
    <lineage>
        <taxon>Bacteria</taxon>
        <taxon>Pseudomonadati</taxon>
        <taxon>Campylobacterota</taxon>
        <taxon>Epsilonproteobacteria</taxon>
        <taxon>Campylobacterales</taxon>
        <taxon>Sulfurovaceae</taxon>
        <taxon>Sulfurovum</taxon>
        <taxon>environmental samples</taxon>
    </lineage>
</organism>
<dbReference type="AlphaFoldDB" id="A0A0S4XPP1"/>
<dbReference type="GO" id="GO:0006098">
    <property type="term" value="P:pentose-phosphate shunt"/>
    <property type="evidence" value="ECO:0007669"/>
    <property type="project" value="UniProtKB-UniRule"/>
</dbReference>
<sequence length="317" mass="35177">MINRDIGYSLWLDFIERDFLKTQFPQLIEKDIINGATSNPAIFSNAIISSPAYKEQLATLKDKTPKEKYEALAIEDIKLAAQILRPLYDVGNDGYISLEVDPTLANDTKATVAEAKRLFKAVGEPNVMMKVPATKAGFSAMRQLLATGISVNATLVFSLSQARKCLKAMKRGLAVFENSGGRRAEGVISIFVSRFDRELDEKLATFGISGSKTGVYNAARIYRVIEKNKAPNVRALFASTGVKEPSDLPRDYYIRELCGKHCINTAPLLTIEEYIKTPQETETLPLGIKITKPYFEKLEANGIDMFSVYDKLLDEGA</sequence>
<comment type="pathway">
    <text evidence="3 11">Carbohydrate degradation; pentose phosphate pathway; D-glyceraldehyde 3-phosphate and beta-D-fructose 6-phosphate from D-ribose 5-phosphate and D-xylulose 5-phosphate (non-oxidative stage): step 2/3.</text>
</comment>
<evidence type="ECO:0000256" key="6">
    <source>
        <dbReference type="ARBA" id="ARBA00022490"/>
    </source>
</evidence>
<dbReference type="InterPro" id="IPR018225">
    <property type="entry name" value="Transaldolase_AS"/>
</dbReference>
<reference evidence="12" key="1">
    <citation type="submission" date="2015-11" db="EMBL/GenBank/DDBJ databases">
        <authorList>
            <person name="Zhang Y."/>
            <person name="Guo Z."/>
        </authorList>
    </citation>
    <scope>NUCLEOTIDE SEQUENCE</scope>
    <source>
        <strain evidence="12">BN30871</strain>
    </source>
</reference>
<evidence type="ECO:0000256" key="2">
    <source>
        <dbReference type="ARBA" id="ARBA00004496"/>
    </source>
</evidence>
<dbReference type="InterPro" id="IPR001585">
    <property type="entry name" value="TAL/FSA"/>
</dbReference>
<dbReference type="Gene3D" id="3.20.20.70">
    <property type="entry name" value="Aldolase class I"/>
    <property type="match status" value="1"/>
</dbReference>
<keyword evidence="8 11" id="KW-0570">Pentose shunt</keyword>
<gene>
    <name evidence="11 12" type="primary">tal</name>
    <name evidence="12" type="ORF">BN3087_710020</name>
</gene>
<evidence type="ECO:0000256" key="9">
    <source>
        <dbReference type="ARBA" id="ARBA00023270"/>
    </source>
</evidence>
<feature type="active site" description="Schiff-base intermediate with substrate" evidence="11">
    <location>
        <position position="130"/>
    </location>
</feature>
<evidence type="ECO:0000256" key="11">
    <source>
        <dbReference type="HAMAP-Rule" id="MF_00493"/>
    </source>
</evidence>
<keyword evidence="6 11" id="KW-0963">Cytoplasm</keyword>
<evidence type="ECO:0000256" key="4">
    <source>
        <dbReference type="ARBA" id="ARBA00008426"/>
    </source>
</evidence>
<dbReference type="NCBIfam" id="NF003026">
    <property type="entry name" value="PRK03903.1"/>
    <property type="match status" value="1"/>
</dbReference>
<dbReference type="GO" id="GO:0005737">
    <property type="term" value="C:cytoplasm"/>
    <property type="evidence" value="ECO:0007669"/>
    <property type="project" value="UniProtKB-SubCell"/>
</dbReference>
<keyword evidence="7 11" id="KW-0808">Transferase</keyword>
<evidence type="ECO:0000256" key="10">
    <source>
        <dbReference type="ARBA" id="ARBA00048810"/>
    </source>
</evidence>
<dbReference type="HAMAP" id="MF_00493">
    <property type="entry name" value="Transaldolase_2"/>
    <property type="match status" value="1"/>
</dbReference>
<dbReference type="SUPFAM" id="SSF51569">
    <property type="entry name" value="Aldolase"/>
    <property type="match status" value="1"/>
</dbReference>
<dbReference type="GO" id="GO:0004801">
    <property type="term" value="F:transaldolase activity"/>
    <property type="evidence" value="ECO:0007669"/>
    <property type="project" value="UniProtKB-UniRule"/>
</dbReference>
<dbReference type="GO" id="GO:0005975">
    <property type="term" value="P:carbohydrate metabolic process"/>
    <property type="evidence" value="ECO:0007669"/>
    <property type="project" value="InterPro"/>
</dbReference>
<comment type="catalytic activity">
    <reaction evidence="10 11">
        <text>D-sedoheptulose 7-phosphate + D-glyceraldehyde 3-phosphate = D-erythrose 4-phosphate + beta-D-fructose 6-phosphate</text>
        <dbReference type="Rhea" id="RHEA:17053"/>
        <dbReference type="ChEBI" id="CHEBI:16897"/>
        <dbReference type="ChEBI" id="CHEBI:57483"/>
        <dbReference type="ChEBI" id="CHEBI:57634"/>
        <dbReference type="ChEBI" id="CHEBI:59776"/>
        <dbReference type="EC" id="2.2.1.2"/>
    </reaction>
</comment>
<evidence type="ECO:0000313" key="12">
    <source>
        <dbReference type="EMBL" id="CUV66290.1"/>
    </source>
</evidence>
<dbReference type="NCBIfam" id="TIGR00876">
    <property type="entry name" value="tal_mycobact"/>
    <property type="match status" value="1"/>
</dbReference>
<comment type="similarity">
    <text evidence="4 11">Belongs to the transaldolase family. Type 2 subfamily.</text>
</comment>
<dbReference type="PANTHER" id="PTHR10683">
    <property type="entry name" value="TRANSALDOLASE"/>
    <property type="match status" value="1"/>
</dbReference>
<dbReference type="EC" id="2.2.1.2" evidence="5 11"/>
<dbReference type="PANTHER" id="PTHR10683:SF31">
    <property type="entry name" value="TRANSALDOLASE"/>
    <property type="match status" value="1"/>
</dbReference>
<evidence type="ECO:0000256" key="5">
    <source>
        <dbReference type="ARBA" id="ARBA00013151"/>
    </source>
</evidence>
<comment type="subcellular location">
    <subcellularLocation>
        <location evidence="2 11">Cytoplasm</location>
    </subcellularLocation>
</comment>
<keyword evidence="9 11" id="KW-0704">Schiff base</keyword>
<dbReference type="UniPathway" id="UPA00115">
    <property type="reaction ID" value="UER00414"/>
</dbReference>
<proteinExistence type="inferred from homology"/>
<comment type="function">
    <text evidence="1 11">Transaldolase is important for the balance of metabolites in the pentose-phosphate pathway.</text>
</comment>
<dbReference type="PROSITE" id="PS01054">
    <property type="entry name" value="TRANSALDOLASE_1"/>
    <property type="match status" value="1"/>
</dbReference>